<evidence type="ECO:0000313" key="1">
    <source>
        <dbReference type="EMBL" id="OFJ52119.1"/>
    </source>
</evidence>
<reference evidence="1 2" key="1">
    <citation type="submission" date="2016-09" db="EMBL/GenBank/DDBJ databases">
        <title>genome sequence of Mycobacterium sp. 739 SCH.</title>
        <authorList>
            <person name="Greninger A.L."/>
            <person name="Qin X."/>
            <person name="Jerome K."/>
            <person name="Vora S."/>
            <person name="Quinn K."/>
        </authorList>
    </citation>
    <scope>NUCLEOTIDE SEQUENCE [LARGE SCALE GENOMIC DNA]</scope>
    <source>
        <strain evidence="1 2">SCH</strain>
    </source>
</reference>
<keyword evidence="2" id="KW-1185">Reference proteome</keyword>
<dbReference type="RefSeq" id="WP_070354659.1">
    <property type="nucleotide sequence ID" value="NZ_CP043474.1"/>
</dbReference>
<accession>A0A1E8Q240</accession>
<dbReference type="OrthoDB" id="8183309at2"/>
<dbReference type="Proteomes" id="UP000178953">
    <property type="component" value="Unassembled WGS sequence"/>
</dbReference>
<name>A0A1E8Q240_9MYCO</name>
<gene>
    <name evidence="1" type="ORF">BEL07_19160</name>
</gene>
<dbReference type="AlphaFoldDB" id="A0A1E8Q240"/>
<dbReference type="SUPFAM" id="SSF52777">
    <property type="entry name" value="CoA-dependent acyltransferases"/>
    <property type="match status" value="1"/>
</dbReference>
<evidence type="ECO:0008006" key="3">
    <source>
        <dbReference type="Google" id="ProtNLM"/>
    </source>
</evidence>
<organism evidence="1 2">
    <name type="scientific">Mycolicibacterium grossiae</name>
    <dbReference type="NCBI Taxonomy" id="1552759"/>
    <lineage>
        <taxon>Bacteria</taxon>
        <taxon>Bacillati</taxon>
        <taxon>Actinomycetota</taxon>
        <taxon>Actinomycetes</taxon>
        <taxon>Mycobacteriales</taxon>
        <taxon>Mycobacteriaceae</taxon>
        <taxon>Mycolicibacterium</taxon>
    </lineage>
</organism>
<proteinExistence type="predicted"/>
<protein>
    <recommendedName>
        <fullName evidence="3">Diacylglycerol O-acyltransferase</fullName>
    </recommendedName>
</protein>
<comment type="caution">
    <text evidence="1">The sequence shown here is derived from an EMBL/GenBank/DDBJ whole genome shotgun (WGS) entry which is preliminary data.</text>
</comment>
<sequence>MIDDRLAYIDQATFLSWEATGRAQLAQYAWVYERPVDMDAVRRFHRDFGYGLAGRLIEPSRLPFGRHRWVSALGPAGPLDVAEPRPPGDLGAWIEERSQTRVDPVHGPGWHLGVLPMTDGTTAITLVVSHCLLDGNASLRAMADAVHGERRDLGYPAPRSRGPLAAMTSDARQAARDLPEFLRTVGCAARFAYRRRGEISSSGASRPVTTPASDGEVVMPAVSAIVDARGWDAKAAALGGTTYSLLAGFGALLGKRLGRVRPDGTVTTLIAIGDRDGDADRRANALKIATATIDPTDATTDLAATRQAVREAFAVVRNTTDETHALLPITPYVPKRAVRRTADVLFGDLPVSCSNLGEVPPDMARPDGADATYVLFRPADQCVSRAALERNGGQLVLAAGRVVDTVSIGVIGYEVGAPNTREWLGECVNRTLAEFDLKATLI</sequence>
<dbReference type="EMBL" id="MCHX01000047">
    <property type="protein sequence ID" value="OFJ52119.1"/>
    <property type="molecule type" value="Genomic_DNA"/>
</dbReference>
<evidence type="ECO:0000313" key="2">
    <source>
        <dbReference type="Proteomes" id="UP000178953"/>
    </source>
</evidence>